<protein>
    <submittedName>
        <fullName evidence="1">Uncharacterized protein</fullName>
    </submittedName>
</protein>
<dbReference type="EMBL" id="LAZR01060191">
    <property type="protein sequence ID" value="KKK66201.1"/>
    <property type="molecule type" value="Genomic_DNA"/>
</dbReference>
<gene>
    <name evidence="1" type="ORF">LCGC14_2966470</name>
</gene>
<evidence type="ECO:0000313" key="1">
    <source>
        <dbReference type="EMBL" id="KKK66201.1"/>
    </source>
</evidence>
<dbReference type="AlphaFoldDB" id="A0A0F9A1Z0"/>
<accession>A0A0F9A1Z0</accession>
<organism evidence="1">
    <name type="scientific">marine sediment metagenome</name>
    <dbReference type="NCBI Taxonomy" id="412755"/>
    <lineage>
        <taxon>unclassified sequences</taxon>
        <taxon>metagenomes</taxon>
        <taxon>ecological metagenomes</taxon>
    </lineage>
</organism>
<feature type="non-terminal residue" evidence="1">
    <location>
        <position position="1"/>
    </location>
</feature>
<reference evidence="1" key="1">
    <citation type="journal article" date="2015" name="Nature">
        <title>Complex archaea that bridge the gap between prokaryotes and eukaryotes.</title>
        <authorList>
            <person name="Spang A."/>
            <person name="Saw J.H."/>
            <person name="Jorgensen S.L."/>
            <person name="Zaremba-Niedzwiedzka K."/>
            <person name="Martijn J."/>
            <person name="Lind A.E."/>
            <person name="van Eijk R."/>
            <person name="Schleper C."/>
            <person name="Guy L."/>
            <person name="Ettema T.J."/>
        </authorList>
    </citation>
    <scope>NUCLEOTIDE SEQUENCE</scope>
</reference>
<proteinExistence type="predicted"/>
<sequence length="51" mass="5886">IIWFKEMKNHPVYYVGCQGGFKISAETTEKAVRFSGSRTFYLLETDQVVIP</sequence>
<name>A0A0F9A1Z0_9ZZZZ</name>
<comment type="caution">
    <text evidence="1">The sequence shown here is derived from an EMBL/GenBank/DDBJ whole genome shotgun (WGS) entry which is preliminary data.</text>
</comment>